<accession>A0AAV0ZPN9</accession>
<dbReference type="InterPro" id="IPR006571">
    <property type="entry name" value="TLDc_dom"/>
</dbReference>
<evidence type="ECO:0000259" key="2">
    <source>
        <dbReference type="PROSITE" id="PS51886"/>
    </source>
</evidence>
<name>A0AAV0ZPN9_VICFA</name>
<reference evidence="3 4" key="1">
    <citation type="submission" date="2023-01" db="EMBL/GenBank/DDBJ databases">
        <authorList>
            <person name="Kreplak J."/>
        </authorList>
    </citation>
    <scope>NUCLEOTIDE SEQUENCE [LARGE SCALE GENOMIC DNA]</scope>
</reference>
<evidence type="ECO:0000313" key="3">
    <source>
        <dbReference type="EMBL" id="CAI8598827.1"/>
    </source>
</evidence>
<gene>
    <name evidence="3" type="ORF">VFH_II146280</name>
</gene>
<protein>
    <recommendedName>
        <fullName evidence="2">TLDc domain-containing protein</fullName>
    </recommendedName>
</protein>
<dbReference type="Pfam" id="PF07534">
    <property type="entry name" value="TLD"/>
    <property type="match status" value="1"/>
</dbReference>
<evidence type="ECO:0000256" key="1">
    <source>
        <dbReference type="SAM" id="MobiDB-lite"/>
    </source>
</evidence>
<evidence type="ECO:0000313" key="4">
    <source>
        <dbReference type="Proteomes" id="UP001157006"/>
    </source>
</evidence>
<feature type="region of interest" description="Disordered" evidence="1">
    <location>
        <begin position="442"/>
        <end position="462"/>
    </location>
</feature>
<sequence>MGASTSSEPRVPAEQQEVENVAASTGALPILQKAFSKFANSETNAIPLENLQQCFGFTREGRSYSAENAKNSFPVLLDHLGSSLVGHFFISGKGGINWVEFVKGYNKCCARRMMIARRTAVTSCVEDKDGFDVWDCDIASLDVQLPVGKFVTWVMSTVPCLPDCLKQYFHARLQVLVTEGDELASSDSFSVEEISSTAACDYILTQGRAWAISITQRSTINDEISRAFISNGAGMNDNLIYRSSTHGRGLNRFWSRVEGYHGPLLILVAASSGNDHEGNSAIRKFVIGAQTNEGLENKDVFYGTAGCLYSLNPLFHVFPPTGKEKNFVYSHLHPTGRAYQSHPKPVGVAFGGTPGNERIYIDEDFSKLTIRHHAVDKTYQSGSLLPDQGFLPTEALISEVEVWGLGGKAAKEVQDSYKKREDLFTEQRRKIDLKTFSNWEDSPEKMMMNMMSDPNAAQREDR</sequence>
<dbReference type="EMBL" id="OX451737">
    <property type="protein sequence ID" value="CAI8598827.1"/>
    <property type="molecule type" value="Genomic_DNA"/>
</dbReference>
<feature type="domain" description="TLDc" evidence="2">
    <location>
        <begin position="210"/>
        <end position="406"/>
    </location>
</feature>
<dbReference type="PANTHER" id="PTHR23354:SF104">
    <property type="entry name" value="TLD-DOMAIN CONTAINING NUCLEOLAR PROTEIN"/>
    <property type="match status" value="1"/>
</dbReference>
<keyword evidence="4" id="KW-1185">Reference proteome</keyword>
<proteinExistence type="predicted"/>
<dbReference type="PANTHER" id="PTHR23354">
    <property type="entry name" value="NUCLEOLAR PROTEIN 7/ESTROGEN RECEPTOR COACTIVATOR-RELATED"/>
    <property type="match status" value="1"/>
</dbReference>
<dbReference type="SMART" id="SM00584">
    <property type="entry name" value="TLDc"/>
    <property type="match status" value="1"/>
</dbReference>
<dbReference type="Proteomes" id="UP001157006">
    <property type="component" value="Chromosome 2"/>
</dbReference>
<dbReference type="AlphaFoldDB" id="A0AAV0ZPN9"/>
<organism evidence="3 4">
    <name type="scientific">Vicia faba</name>
    <name type="common">Broad bean</name>
    <name type="synonym">Faba vulgaris</name>
    <dbReference type="NCBI Taxonomy" id="3906"/>
    <lineage>
        <taxon>Eukaryota</taxon>
        <taxon>Viridiplantae</taxon>
        <taxon>Streptophyta</taxon>
        <taxon>Embryophyta</taxon>
        <taxon>Tracheophyta</taxon>
        <taxon>Spermatophyta</taxon>
        <taxon>Magnoliopsida</taxon>
        <taxon>eudicotyledons</taxon>
        <taxon>Gunneridae</taxon>
        <taxon>Pentapetalae</taxon>
        <taxon>rosids</taxon>
        <taxon>fabids</taxon>
        <taxon>Fabales</taxon>
        <taxon>Fabaceae</taxon>
        <taxon>Papilionoideae</taxon>
        <taxon>50 kb inversion clade</taxon>
        <taxon>NPAAA clade</taxon>
        <taxon>Hologalegina</taxon>
        <taxon>IRL clade</taxon>
        <taxon>Fabeae</taxon>
        <taxon>Vicia</taxon>
    </lineage>
</organism>
<dbReference type="PROSITE" id="PS51886">
    <property type="entry name" value="TLDC"/>
    <property type="match status" value="1"/>
</dbReference>